<protein>
    <recommendedName>
        <fullName evidence="6">Ribosome biogenesis protein YTM1</fullName>
    </recommendedName>
</protein>
<dbReference type="PROSITE" id="PS50294">
    <property type="entry name" value="WD_REPEATS_REGION"/>
    <property type="match status" value="2"/>
</dbReference>
<dbReference type="GO" id="GO:0000463">
    <property type="term" value="P:maturation of LSU-rRNA from tricistronic rRNA transcript (SSU-rRNA, 5.8S rRNA, LSU-rRNA)"/>
    <property type="evidence" value="ECO:0007669"/>
    <property type="project" value="UniProtKB-UniRule"/>
</dbReference>
<evidence type="ECO:0000256" key="3">
    <source>
        <dbReference type="ARBA" id="ARBA00022574"/>
    </source>
</evidence>
<sequence length="440" mass="47555">MASTSTSVVSQPVFFTTLTQYPLPSQKFMIPTLWKRYQLSQLVNKALALETPVPFDFLVRGELLRTTLGDWCAEHGVGEEETLEIEYIESVMPPQKISDLPHDDWVSSVSCDLPGYFLTSSYDGQIRVFNYSKALASSAPAHAAPITSICVVPTPNNTDESTTHLIASASHDLTAQLTQVKLDAIPSNSSSKLIASLHLHTAPLSSIASNSTGSHLLTSSWDGLIGLWDTLIPIEDEVPEPTANERDRKKRRKIEAAAGKGKRKAPVTVLKSHTARVSKVVFAPTGGDKAYSCGFDSTVRVWDTENGVCTQTITAAEKPFLDLAITPDGNSALAMSTDRTMSLYDLRTTSTTSLTLSSASFMHAATPTCVVAASNNSNQVVTGAYDGVVRLWDLRSTKGAIASFKPWEGKKVLSVDWKRGLVGVGGEGGFEVWKVGEERT</sequence>
<evidence type="ECO:0000256" key="4">
    <source>
        <dbReference type="ARBA" id="ARBA00022737"/>
    </source>
</evidence>
<gene>
    <name evidence="6" type="primary">YTM1</name>
    <name evidence="9" type="ORF">BDQ12DRAFT_618011</name>
</gene>
<proteinExistence type="inferred from homology"/>
<keyword evidence="2 6" id="KW-0698">rRNA processing</keyword>
<dbReference type="GO" id="GO:0005730">
    <property type="term" value="C:nucleolus"/>
    <property type="evidence" value="ECO:0007669"/>
    <property type="project" value="UniProtKB-SubCell"/>
</dbReference>
<dbReference type="PRINTS" id="PR00320">
    <property type="entry name" value="GPROTEINBRPT"/>
</dbReference>
<dbReference type="Pfam" id="PF00400">
    <property type="entry name" value="WD40"/>
    <property type="match status" value="4"/>
</dbReference>
<dbReference type="AlphaFoldDB" id="A0A5C3LGC0"/>
<evidence type="ECO:0000313" key="9">
    <source>
        <dbReference type="EMBL" id="TFK31917.1"/>
    </source>
</evidence>
<dbReference type="InterPro" id="IPR020472">
    <property type="entry name" value="WD40_PAC1"/>
</dbReference>
<keyword evidence="3 7" id="KW-0853">WD repeat</keyword>
<comment type="similarity">
    <text evidence="6">Belongs to the WD repeat WDR12/YTM1 family.</text>
</comment>
<evidence type="ECO:0000256" key="6">
    <source>
        <dbReference type="HAMAP-Rule" id="MF_03029"/>
    </source>
</evidence>
<dbReference type="STRING" id="68775.A0A5C3LGC0"/>
<dbReference type="SUPFAM" id="SSF50978">
    <property type="entry name" value="WD40 repeat-like"/>
    <property type="match status" value="1"/>
</dbReference>
<evidence type="ECO:0000259" key="8">
    <source>
        <dbReference type="Pfam" id="PF08154"/>
    </source>
</evidence>
<dbReference type="GO" id="GO:0000466">
    <property type="term" value="P:maturation of 5.8S rRNA from tricistronic rRNA transcript (SSU-rRNA, 5.8S rRNA, LSU-rRNA)"/>
    <property type="evidence" value="ECO:0007669"/>
    <property type="project" value="UniProtKB-UniRule"/>
</dbReference>
<dbReference type="EMBL" id="ML213697">
    <property type="protein sequence ID" value="TFK31917.1"/>
    <property type="molecule type" value="Genomic_DNA"/>
</dbReference>
<dbReference type="OrthoDB" id="10251381at2759"/>
<dbReference type="PROSITE" id="PS50082">
    <property type="entry name" value="WD_REPEATS_2"/>
    <property type="match status" value="3"/>
</dbReference>
<dbReference type="GO" id="GO:0030687">
    <property type="term" value="C:preribosome, large subunit precursor"/>
    <property type="evidence" value="ECO:0007669"/>
    <property type="project" value="UniProtKB-UniRule"/>
</dbReference>
<dbReference type="Gene3D" id="2.130.10.10">
    <property type="entry name" value="YVTN repeat-like/Quinoprotein amine dehydrogenase"/>
    <property type="match status" value="1"/>
</dbReference>
<dbReference type="Proteomes" id="UP000308652">
    <property type="component" value="Unassembled WGS sequence"/>
</dbReference>
<dbReference type="SMART" id="SM00320">
    <property type="entry name" value="WD40"/>
    <property type="match status" value="6"/>
</dbReference>
<comment type="subunit">
    <text evidence="6">Component of the NOP7 complex, composed of ERB1, NOP7 and YTM1. Within the NOP7 complex ERB1 appears to interact directly with NOP7 and YTM1. The NOP7 complex also associates with the 66S pre-ribosome.</text>
</comment>
<keyword evidence="1 6" id="KW-0690">Ribosome biogenesis</keyword>
<dbReference type="PANTHER" id="PTHR19855:SF11">
    <property type="entry name" value="RIBOSOME BIOGENESIS PROTEIN WDR12"/>
    <property type="match status" value="1"/>
</dbReference>
<dbReference type="InterPro" id="IPR036322">
    <property type="entry name" value="WD40_repeat_dom_sf"/>
</dbReference>
<feature type="repeat" description="WD" evidence="7">
    <location>
        <begin position="270"/>
        <end position="312"/>
    </location>
</feature>
<dbReference type="InterPro" id="IPR019775">
    <property type="entry name" value="WD40_repeat_CS"/>
</dbReference>
<keyword evidence="5 6" id="KW-0539">Nucleus</keyword>
<dbReference type="PROSITE" id="PS00678">
    <property type="entry name" value="WD_REPEATS_1"/>
    <property type="match status" value="2"/>
</dbReference>
<feature type="repeat" description="WD" evidence="7">
    <location>
        <begin position="371"/>
        <end position="402"/>
    </location>
</feature>
<reference evidence="9 10" key="1">
    <citation type="journal article" date="2019" name="Nat. Ecol. Evol.">
        <title>Megaphylogeny resolves global patterns of mushroom evolution.</title>
        <authorList>
            <person name="Varga T."/>
            <person name="Krizsan K."/>
            <person name="Foldi C."/>
            <person name="Dima B."/>
            <person name="Sanchez-Garcia M."/>
            <person name="Sanchez-Ramirez S."/>
            <person name="Szollosi G.J."/>
            <person name="Szarkandi J.G."/>
            <person name="Papp V."/>
            <person name="Albert L."/>
            <person name="Andreopoulos W."/>
            <person name="Angelini C."/>
            <person name="Antonin V."/>
            <person name="Barry K.W."/>
            <person name="Bougher N.L."/>
            <person name="Buchanan P."/>
            <person name="Buyck B."/>
            <person name="Bense V."/>
            <person name="Catcheside P."/>
            <person name="Chovatia M."/>
            <person name="Cooper J."/>
            <person name="Damon W."/>
            <person name="Desjardin D."/>
            <person name="Finy P."/>
            <person name="Geml J."/>
            <person name="Haridas S."/>
            <person name="Hughes K."/>
            <person name="Justo A."/>
            <person name="Karasinski D."/>
            <person name="Kautmanova I."/>
            <person name="Kiss B."/>
            <person name="Kocsube S."/>
            <person name="Kotiranta H."/>
            <person name="LaButti K.M."/>
            <person name="Lechner B.E."/>
            <person name="Liimatainen K."/>
            <person name="Lipzen A."/>
            <person name="Lukacs Z."/>
            <person name="Mihaltcheva S."/>
            <person name="Morgado L.N."/>
            <person name="Niskanen T."/>
            <person name="Noordeloos M.E."/>
            <person name="Ohm R.A."/>
            <person name="Ortiz-Santana B."/>
            <person name="Ovrebo C."/>
            <person name="Racz N."/>
            <person name="Riley R."/>
            <person name="Savchenko A."/>
            <person name="Shiryaev A."/>
            <person name="Soop K."/>
            <person name="Spirin V."/>
            <person name="Szebenyi C."/>
            <person name="Tomsovsky M."/>
            <person name="Tulloss R.E."/>
            <person name="Uehling J."/>
            <person name="Grigoriev I.V."/>
            <person name="Vagvolgyi C."/>
            <person name="Papp T."/>
            <person name="Martin F.M."/>
            <person name="Miettinen O."/>
            <person name="Hibbett D.S."/>
            <person name="Nagy L.G."/>
        </authorList>
    </citation>
    <scope>NUCLEOTIDE SEQUENCE [LARGE SCALE GENOMIC DNA]</scope>
    <source>
        <strain evidence="9 10">CBS 166.37</strain>
    </source>
</reference>
<organism evidence="9 10">
    <name type="scientific">Crucibulum laeve</name>
    <dbReference type="NCBI Taxonomy" id="68775"/>
    <lineage>
        <taxon>Eukaryota</taxon>
        <taxon>Fungi</taxon>
        <taxon>Dikarya</taxon>
        <taxon>Basidiomycota</taxon>
        <taxon>Agaricomycotina</taxon>
        <taxon>Agaricomycetes</taxon>
        <taxon>Agaricomycetidae</taxon>
        <taxon>Agaricales</taxon>
        <taxon>Agaricineae</taxon>
        <taxon>Nidulariaceae</taxon>
        <taxon>Crucibulum</taxon>
    </lineage>
</organism>
<name>A0A5C3LGC0_9AGAR</name>
<dbReference type="InterPro" id="IPR015943">
    <property type="entry name" value="WD40/YVTN_repeat-like_dom_sf"/>
</dbReference>
<evidence type="ECO:0000256" key="5">
    <source>
        <dbReference type="ARBA" id="ARBA00023242"/>
    </source>
</evidence>
<feature type="repeat" description="WD" evidence="7">
    <location>
        <begin position="197"/>
        <end position="229"/>
    </location>
</feature>
<evidence type="ECO:0000256" key="1">
    <source>
        <dbReference type="ARBA" id="ARBA00022517"/>
    </source>
</evidence>
<dbReference type="InterPro" id="IPR001680">
    <property type="entry name" value="WD40_rpt"/>
</dbReference>
<accession>A0A5C3LGC0</accession>
<dbReference type="GO" id="GO:0043021">
    <property type="term" value="F:ribonucleoprotein complex binding"/>
    <property type="evidence" value="ECO:0007669"/>
    <property type="project" value="UniProtKB-UniRule"/>
</dbReference>
<evidence type="ECO:0000256" key="7">
    <source>
        <dbReference type="PROSITE-ProRule" id="PRU00221"/>
    </source>
</evidence>
<keyword evidence="10" id="KW-1185">Reference proteome</keyword>
<evidence type="ECO:0000313" key="10">
    <source>
        <dbReference type="Proteomes" id="UP000308652"/>
    </source>
</evidence>
<dbReference type="GO" id="GO:0005654">
    <property type="term" value="C:nucleoplasm"/>
    <property type="evidence" value="ECO:0007669"/>
    <property type="project" value="UniProtKB-SubCell"/>
</dbReference>
<dbReference type="HAMAP" id="MF_03029">
    <property type="entry name" value="WDR12"/>
    <property type="match status" value="1"/>
</dbReference>
<dbReference type="PANTHER" id="PTHR19855">
    <property type="entry name" value="WD40 REPEAT PROTEIN 12, 37"/>
    <property type="match status" value="1"/>
</dbReference>
<evidence type="ECO:0000256" key="2">
    <source>
        <dbReference type="ARBA" id="ARBA00022552"/>
    </source>
</evidence>
<feature type="domain" description="NLE" evidence="8">
    <location>
        <begin position="14"/>
        <end position="71"/>
    </location>
</feature>
<dbReference type="Pfam" id="PF08154">
    <property type="entry name" value="NLE"/>
    <property type="match status" value="1"/>
</dbReference>
<dbReference type="InterPro" id="IPR012972">
    <property type="entry name" value="NLE"/>
</dbReference>
<dbReference type="InterPro" id="IPR028599">
    <property type="entry name" value="WDR12/Ytm1"/>
</dbReference>
<comment type="subcellular location">
    <subcellularLocation>
        <location evidence="6">Nucleus</location>
        <location evidence="6">Nucleolus</location>
    </subcellularLocation>
    <subcellularLocation>
        <location evidence="6">Nucleus</location>
        <location evidence="6">Nucleoplasm</location>
    </subcellularLocation>
</comment>
<keyword evidence="4" id="KW-0677">Repeat</keyword>
<comment type="function">
    <text evidence="6">Component of the NOP7 complex, which is required for maturation of the 25S and 5.8S ribosomal RNAs and formation of the 60S ribosome.</text>
</comment>